<organism evidence="2 3">
    <name type="scientific">Halonotius pteroides</name>
    <dbReference type="NCBI Taxonomy" id="268735"/>
    <lineage>
        <taxon>Archaea</taxon>
        <taxon>Methanobacteriati</taxon>
        <taxon>Methanobacteriota</taxon>
        <taxon>Stenosarchaea group</taxon>
        <taxon>Halobacteria</taxon>
        <taxon>Halobacteriales</taxon>
        <taxon>Haloferacaceae</taxon>
        <taxon>Halonotius</taxon>
    </lineage>
</organism>
<feature type="compositionally biased region" description="Basic and acidic residues" evidence="1">
    <location>
        <begin position="153"/>
        <end position="170"/>
    </location>
</feature>
<evidence type="ECO:0000313" key="3">
    <source>
        <dbReference type="Proteomes" id="UP000281564"/>
    </source>
</evidence>
<evidence type="ECO:0000313" key="2">
    <source>
        <dbReference type="EMBL" id="RJX51929.1"/>
    </source>
</evidence>
<dbReference type="Pfam" id="PF24414">
    <property type="entry name" value="DUF7547"/>
    <property type="match status" value="1"/>
</dbReference>
<comment type="caution">
    <text evidence="2">The sequence shown here is derived from an EMBL/GenBank/DDBJ whole genome shotgun (WGS) entry which is preliminary data.</text>
</comment>
<feature type="region of interest" description="Disordered" evidence="1">
    <location>
        <begin position="30"/>
        <end position="50"/>
    </location>
</feature>
<evidence type="ECO:0000256" key="1">
    <source>
        <dbReference type="SAM" id="MobiDB-lite"/>
    </source>
</evidence>
<keyword evidence="3" id="KW-1185">Reference proteome</keyword>
<dbReference type="EMBL" id="QMDW01000001">
    <property type="protein sequence ID" value="RJX51929.1"/>
    <property type="molecule type" value="Genomic_DNA"/>
</dbReference>
<feature type="compositionally biased region" description="Basic and acidic residues" evidence="1">
    <location>
        <begin position="31"/>
        <end position="41"/>
    </location>
</feature>
<dbReference type="RefSeq" id="WP_120082696.1">
    <property type="nucleotide sequence ID" value="NZ_QMDW01000001.1"/>
</dbReference>
<feature type="compositionally biased region" description="Acidic residues" evidence="1">
    <location>
        <begin position="210"/>
        <end position="259"/>
    </location>
</feature>
<gene>
    <name evidence="2" type="ORF">DP106_01055</name>
</gene>
<proteinExistence type="predicted"/>
<reference evidence="2 3" key="1">
    <citation type="submission" date="2018-06" db="EMBL/GenBank/DDBJ databases">
        <title>Halonotius sp. F13-13 a new haloarchaeeon isolated from a solar saltern from Isla Cristina, Huelva, Spain.</title>
        <authorList>
            <person name="Duran-Viseras A."/>
            <person name="Sanchez-Porro C."/>
            <person name="Ventosa A."/>
        </authorList>
    </citation>
    <scope>NUCLEOTIDE SEQUENCE [LARGE SCALE GENOMIC DNA]</scope>
    <source>
        <strain evidence="2 3">CECT 7525</strain>
    </source>
</reference>
<name>A0A3A6QTF5_9EURY</name>
<dbReference type="Proteomes" id="UP000281564">
    <property type="component" value="Unassembled WGS sequence"/>
</dbReference>
<feature type="region of interest" description="Disordered" evidence="1">
    <location>
        <begin position="153"/>
        <end position="259"/>
    </location>
</feature>
<dbReference type="InterPro" id="IPR055969">
    <property type="entry name" value="DUF7547"/>
</dbReference>
<sequence length="259" mass="28521">MTPSADTPSDPPDNDELAAQLDELEATLTDLRSELRSEEQRGPPQPPRLSELLRFTEQYTIPTLIAILEATVRSLELLRRTLRLADPERAASEESAAVRGRLDEAGSEAGRQLADALTELRTALSDADLPENAESRDLITDARELTGEIEARLRDAEQTVNDQWDRERDRKSTRKRQSNAAEANDGVMIDVSDGGDDSDDSSRSPADDGNNADDDTPSVDVDAELESIKDELDEAEQAIDDAERDETPDNSTEDDDTDE</sequence>
<accession>A0A3A6QTF5</accession>
<dbReference type="AlphaFoldDB" id="A0A3A6QTF5"/>
<protein>
    <submittedName>
        <fullName evidence="2">Uncharacterized protein</fullName>
    </submittedName>
</protein>
<dbReference type="OrthoDB" id="241694at2157"/>